<protein>
    <submittedName>
        <fullName evidence="10">Thiamine pyrophosphate enzyme, N-terminal TPP binding domain-containing protein</fullName>
    </submittedName>
</protein>
<dbReference type="SUPFAM" id="SSF52518">
    <property type="entry name" value="Thiamin diphosphate-binding fold (THDP-binding)"/>
    <property type="match status" value="2"/>
</dbReference>
<keyword evidence="4" id="KW-0479">Metal-binding</keyword>
<organism evidence="10 11">
    <name type="scientific">Aspergillus avenaceus</name>
    <dbReference type="NCBI Taxonomy" id="36643"/>
    <lineage>
        <taxon>Eukaryota</taxon>
        <taxon>Fungi</taxon>
        <taxon>Dikarya</taxon>
        <taxon>Ascomycota</taxon>
        <taxon>Pezizomycotina</taxon>
        <taxon>Eurotiomycetes</taxon>
        <taxon>Eurotiomycetidae</taxon>
        <taxon>Eurotiales</taxon>
        <taxon>Aspergillaceae</taxon>
        <taxon>Aspergillus</taxon>
        <taxon>Aspergillus subgen. Circumdati</taxon>
    </lineage>
</organism>
<dbReference type="OrthoDB" id="10006023at2759"/>
<dbReference type="InterPro" id="IPR012000">
    <property type="entry name" value="Thiamin_PyroP_enz_cen_dom"/>
</dbReference>
<evidence type="ECO:0000256" key="4">
    <source>
        <dbReference type="ARBA" id="ARBA00022723"/>
    </source>
</evidence>
<evidence type="ECO:0000256" key="1">
    <source>
        <dbReference type="ARBA" id="ARBA00001946"/>
    </source>
</evidence>
<dbReference type="PANTHER" id="PTHR18968:SF166">
    <property type="entry name" value="2-HYDROXYACYL-COA LYASE 2"/>
    <property type="match status" value="1"/>
</dbReference>
<dbReference type="Proteomes" id="UP000325780">
    <property type="component" value="Unassembled WGS sequence"/>
</dbReference>
<dbReference type="CDD" id="cd07035">
    <property type="entry name" value="TPP_PYR_POX_like"/>
    <property type="match status" value="1"/>
</dbReference>
<dbReference type="EMBL" id="ML742272">
    <property type="protein sequence ID" value="KAE8146301.1"/>
    <property type="molecule type" value="Genomic_DNA"/>
</dbReference>
<dbReference type="InterPro" id="IPR012001">
    <property type="entry name" value="Thiamin_PyroP_enz_TPP-bd_dom"/>
</dbReference>
<comment type="similarity">
    <text evidence="3 6">Belongs to the TPP enzyme family.</text>
</comment>
<dbReference type="GO" id="GO:0009097">
    <property type="term" value="P:isoleucine biosynthetic process"/>
    <property type="evidence" value="ECO:0007669"/>
    <property type="project" value="TreeGrafter"/>
</dbReference>
<evidence type="ECO:0000313" key="11">
    <source>
        <dbReference type="Proteomes" id="UP000325780"/>
    </source>
</evidence>
<accession>A0A5N6TJP3</accession>
<dbReference type="PROSITE" id="PS00187">
    <property type="entry name" value="TPP_ENZYMES"/>
    <property type="match status" value="1"/>
</dbReference>
<dbReference type="GO" id="GO:0030976">
    <property type="term" value="F:thiamine pyrophosphate binding"/>
    <property type="evidence" value="ECO:0007669"/>
    <property type="project" value="InterPro"/>
</dbReference>
<dbReference type="GO" id="GO:0009099">
    <property type="term" value="P:L-valine biosynthetic process"/>
    <property type="evidence" value="ECO:0007669"/>
    <property type="project" value="TreeGrafter"/>
</dbReference>
<dbReference type="Gene3D" id="3.40.50.970">
    <property type="match status" value="2"/>
</dbReference>
<evidence type="ECO:0000256" key="3">
    <source>
        <dbReference type="ARBA" id="ARBA00007812"/>
    </source>
</evidence>
<proteinExistence type="inferred from homology"/>
<dbReference type="Pfam" id="PF02776">
    <property type="entry name" value="TPP_enzyme_N"/>
    <property type="match status" value="1"/>
</dbReference>
<dbReference type="PANTHER" id="PTHR18968">
    <property type="entry name" value="THIAMINE PYROPHOSPHATE ENZYMES"/>
    <property type="match status" value="1"/>
</dbReference>
<dbReference type="InterPro" id="IPR029061">
    <property type="entry name" value="THDP-binding"/>
</dbReference>
<dbReference type="Pfam" id="PF02775">
    <property type="entry name" value="TPP_enzyme_C"/>
    <property type="match status" value="1"/>
</dbReference>
<dbReference type="GO" id="GO:0005948">
    <property type="term" value="C:acetolactate synthase complex"/>
    <property type="evidence" value="ECO:0007669"/>
    <property type="project" value="TreeGrafter"/>
</dbReference>
<evidence type="ECO:0000313" key="10">
    <source>
        <dbReference type="EMBL" id="KAE8146301.1"/>
    </source>
</evidence>
<dbReference type="AlphaFoldDB" id="A0A5N6TJP3"/>
<sequence length="586" mass="62207">MNGGDLLAKCLQHLGVQVAFGLHGGHLDAFLAGCEAVGIRLVDTRHETAAVQAAEGYARMSSKLGVCFVTANSGFSNGIPGLATAFADRSPIVCITSSVPLRDTENNSLQGSIDQVTASSAITKFAHRLTHAEDCPRILAYAVRVALTGAPGPVLLDVPIDVMFSPVHPKLVSHGSISCPLPYAAGPHPDAVKESIKLVMSSQRPVIITGSGASQGQVKPELMAFAERYHIPIFNSSKHIYTCPKTFGLYGGAAQNIALLSNLAKVSPDLVLLLGARTGMFLGGRSGAIIPPGCKLVQVDVDGSEIGRTLPVDVGIVSDLTTFLTAANQYNGSEVDEENKKDEWIALLPALQVPPPSPFESESGVHPESGLLHPYHALKQLFSTVQKDCIVILDGGEASCWALDLAPLCEPSTVIAATGYLGFLGAGFGYVLGCAVAAPDKKIIHIQGDGSAGFHFMELDTYRRFGLDVLTVVVNNSCWGMSRNGQDLLFGSRVPHRPVSSLQPSVDFKSVAQGLGVHAARVSRAEEMDRAVMDCQQRQGPGCIDLIVDRKPTHPMVETMVGPTSDPNVIVVSYYDNIPRPRYDVS</sequence>
<dbReference type="InterPro" id="IPR011766">
    <property type="entry name" value="TPP_enzyme_TPP-bd"/>
</dbReference>
<dbReference type="InterPro" id="IPR000399">
    <property type="entry name" value="TPP-bd_CS"/>
</dbReference>
<dbReference type="GO" id="GO:0050660">
    <property type="term" value="F:flavin adenine dinucleotide binding"/>
    <property type="evidence" value="ECO:0007669"/>
    <property type="project" value="TreeGrafter"/>
</dbReference>
<comment type="cofactor">
    <cofactor evidence="2">
        <name>thiamine diphosphate</name>
        <dbReference type="ChEBI" id="CHEBI:58937"/>
    </cofactor>
</comment>
<dbReference type="Pfam" id="PF00205">
    <property type="entry name" value="TPP_enzyme_M"/>
    <property type="match status" value="1"/>
</dbReference>
<dbReference type="Gene3D" id="3.40.50.1220">
    <property type="entry name" value="TPP-binding domain"/>
    <property type="match status" value="1"/>
</dbReference>
<reference evidence="10 11" key="1">
    <citation type="submission" date="2019-04" db="EMBL/GenBank/DDBJ databases">
        <title>Friends and foes A comparative genomics study of 23 Aspergillus species from section Flavi.</title>
        <authorList>
            <consortium name="DOE Joint Genome Institute"/>
            <person name="Kjaerbolling I."/>
            <person name="Vesth T."/>
            <person name="Frisvad J.C."/>
            <person name="Nybo J.L."/>
            <person name="Theobald S."/>
            <person name="Kildgaard S."/>
            <person name="Isbrandt T."/>
            <person name="Kuo A."/>
            <person name="Sato A."/>
            <person name="Lyhne E.K."/>
            <person name="Kogle M.E."/>
            <person name="Wiebenga A."/>
            <person name="Kun R.S."/>
            <person name="Lubbers R.J."/>
            <person name="Makela M.R."/>
            <person name="Barry K."/>
            <person name="Chovatia M."/>
            <person name="Clum A."/>
            <person name="Daum C."/>
            <person name="Haridas S."/>
            <person name="He G."/>
            <person name="LaButti K."/>
            <person name="Lipzen A."/>
            <person name="Mondo S."/>
            <person name="Riley R."/>
            <person name="Salamov A."/>
            <person name="Simmons B.A."/>
            <person name="Magnuson J.K."/>
            <person name="Henrissat B."/>
            <person name="Mortensen U.H."/>
            <person name="Larsen T.O."/>
            <person name="Devries R.P."/>
            <person name="Grigoriev I.V."/>
            <person name="Machida M."/>
            <person name="Baker S.E."/>
            <person name="Andersen M.R."/>
        </authorList>
    </citation>
    <scope>NUCLEOTIDE SEQUENCE [LARGE SCALE GENOMIC DNA]</scope>
    <source>
        <strain evidence="10 11">IBT 18842</strain>
    </source>
</reference>
<evidence type="ECO:0000259" key="9">
    <source>
        <dbReference type="Pfam" id="PF02776"/>
    </source>
</evidence>
<name>A0A5N6TJP3_ASPAV</name>
<evidence type="ECO:0000256" key="5">
    <source>
        <dbReference type="ARBA" id="ARBA00023052"/>
    </source>
</evidence>
<feature type="domain" description="Thiamine pyrophosphate enzyme N-terminal TPP-binding" evidence="9">
    <location>
        <begin position="1"/>
        <end position="116"/>
    </location>
</feature>
<keyword evidence="5 6" id="KW-0786">Thiamine pyrophosphate</keyword>
<dbReference type="InterPro" id="IPR029035">
    <property type="entry name" value="DHS-like_NAD/FAD-binding_dom"/>
</dbReference>
<dbReference type="SUPFAM" id="SSF52467">
    <property type="entry name" value="DHS-like NAD/FAD-binding domain"/>
    <property type="match status" value="1"/>
</dbReference>
<dbReference type="GO" id="GO:0003984">
    <property type="term" value="F:acetolactate synthase activity"/>
    <property type="evidence" value="ECO:0007669"/>
    <property type="project" value="TreeGrafter"/>
</dbReference>
<dbReference type="InterPro" id="IPR045229">
    <property type="entry name" value="TPP_enz"/>
</dbReference>
<dbReference type="FunFam" id="3.40.50.970:FF:000007">
    <property type="entry name" value="Acetolactate synthase"/>
    <property type="match status" value="1"/>
</dbReference>
<dbReference type="GO" id="GO:0000287">
    <property type="term" value="F:magnesium ion binding"/>
    <property type="evidence" value="ECO:0007669"/>
    <property type="project" value="InterPro"/>
</dbReference>
<feature type="domain" description="Thiamine pyrophosphate enzyme central" evidence="7">
    <location>
        <begin position="193"/>
        <end position="326"/>
    </location>
</feature>
<comment type="cofactor">
    <cofactor evidence="1">
        <name>Mg(2+)</name>
        <dbReference type="ChEBI" id="CHEBI:18420"/>
    </cofactor>
</comment>
<evidence type="ECO:0000259" key="8">
    <source>
        <dbReference type="Pfam" id="PF02775"/>
    </source>
</evidence>
<keyword evidence="11" id="KW-1185">Reference proteome</keyword>
<evidence type="ECO:0000256" key="6">
    <source>
        <dbReference type="RuleBase" id="RU362132"/>
    </source>
</evidence>
<gene>
    <name evidence="10" type="ORF">BDV25DRAFT_162764</name>
</gene>
<feature type="domain" description="Thiamine pyrophosphate enzyme TPP-binding" evidence="8">
    <location>
        <begin position="394"/>
        <end position="545"/>
    </location>
</feature>
<evidence type="ECO:0000256" key="2">
    <source>
        <dbReference type="ARBA" id="ARBA00001964"/>
    </source>
</evidence>
<evidence type="ECO:0000259" key="7">
    <source>
        <dbReference type="Pfam" id="PF00205"/>
    </source>
</evidence>